<dbReference type="RefSeq" id="XP_043161717.1">
    <property type="nucleotide sequence ID" value="XM_043305782.1"/>
</dbReference>
<dbReference type="InterPro" id="IPR011044">
    <property type="entry name" value="Quino_amine_DH_bsu"/>
</dbReference>
<evidence type="ECO:0000313" key="4">
    <source>
        <dbReference type="EMBL" id="GIJ90971.1"/>
    </source>
</evidence>
<keyword evidence="2" id="KW-0812">Transmembrane</keyword>
<sequence length="934" mass="105438">MPKQESKRTSIFQRTAAEIIHDLNSITKRPDDLNRCFICKHDLEKLWQDKERIRRLLPDSTKSAVIALVQRELFVILSILVLIGAISQDSDIMKKLLKDGNTLRYKDDDIPLSLDQIAEFLDPPHESLFHEKQFRFCPFIIDCHQTQQVHDVPQNWRLPFDKEEELGLGSFGQVDLIKIAPRCFKEVGGAEYPEYHLVACKKFHVPRKSRSELKNLQILKESLTKQDRIMQHLATLRHGDDFYILFPYAEHRDLSLFLHAGFSANNEKIYDFKEEFPGLDLVSADPAEVSKLLLRQCWALSNAIKWLHSGIAIESTTNEVYCAHMDLKPENILIRHDRNSKVGKWMISDFGISMTPEQEQKNTNFLTVGDWYDHLTDRSRLPGSSRPGRAEGSYQAPEATSKRRDEVGRQGDIWSFGCIFTEVLAWAIGRDAAVDDLASLRSQTGGNDCFFHDEHRGLGRNPATFCVKSSVNRWLDEKIKTGAQQNIVAPCWARAIRMIMIVDPNQRPGASKLEAIIKHVKDHSENPQNHIDNDCPQPRNPNSLIFSSSPSLQALTPPTPLLLTPPSSPPSPSPTKSTLDPISASVEHSKLHKLNELKGISVAVSQAETNGKTLAAYLSEKDLRIFELDVRTFDCKLKHGPISLRSRKWKLENTGVAINGSHIAFWGYSPPQGRKLMFLRTLTDAQLHLSDPEYDDFLLSIAVSTDGVFALVHVKDIILRQRGANPIKLTLPQGIDQTFTHATFNDNGKLLFAWACGRKGESVYAWRSNPGEPSGEPHFANHYLKQRSGGRPPHISIIPYNSENKCIIANLDDREWTATAVSASDNPSVAPAHLLRSQQFRLLVTGCVSQDRYFVGVWTSRFPFQNDAIVRYQIVGDSTSGLQLSNREFLSHVSMSCTSSSRIRIFRPDHNDGATVVICHESGKIEFVKFSVPL</sequence>
<dbReference type="Proteomes" id="UP001043456">
    <property type="component" value="Unassembled WGS sequence"/>
</dbReference>
<dbReference type="GeneID" id="67008546"/>
<dbReference type="PANTHER" id="PTHR24359">
    <property type="entry name" value="SERINE/THREONINE-PROTEIN KINASE SBK1"/>
    <property type="match status" value="1"/>
</dbReference>
<dbReference type="SMART" id="SM00220">
    <property type="entry name" value="S_TKc"/>
    <property type="match status" value="1"/>
</dbReference>
<dbReference type="InterPro" id="IPR011009">
    <property type="entry name" value="Kinase-like_dom_sf"/>
</dbReference>
<reference evidence="4 5" key="1">
    <citation type="submission" date="2018-10" db="EMBL/GenBank/DDBJ databases">
        <title>Pan-genome distribution and transcriptional activeness of fungal secondary metabolism genes in Aspergillus section Fumigati.</title>
        <authorList>
            <person name="Takahashi H."/>
            <person name="Umemura M."/>
            <person name="Ninomiya A."/>
            <person name="Kusuya Y."/>
            <person name="Urayama S."/>
            <person name="Shimizu M."/>
            <person name="Watanabe A."/>
            <person name="Kamei K."/>
            <person name="Yaguchi T."/>
            <person name="Hagiwara D."/>
        </authorList>
    </citation>
    <scope>NUCLEOTIDE SEQUENCE [LARGE SCALE GENOMIC DNA]</scope>
    <source>
        <strain evidence="4 5">IFM 55266</strain>
    </source>
</reference>
<feature type="transmembrane region" description="Helical" evidence="2">
    <location>
        <begin position="64"/>
        <end position="86"/>
    </location>
</feature>
<keyword evidence="2" id="KW-0472">Membrane</keyword>
<protein>
    <recommendedName>
        <fullName evidence="3">Protein kinase domain-containing protein</fullName>
    </recommendedName>
</protein>
<dbReference type="Gene3D" id="1.10.510.10">
    <property type="entry name" value="Transferase(Phosphotransferase) domain 1"/>
    <property type="match status" value="1"/>
</dbReference>
<dbReference type="InterPro" id="IPR000719">
    <property type="entry name" value="Prot_kinase_dom"/>
</dbReference>
<organism evidence="4 5">
    <name type="scientific">Aspergillus pseudoviridinutans</name>
    <dbReference type="NCBI Taxonomy" id="1517512"/>
    <lineage>
        <taxon>Eukaryota</taxon>
        <taxon>Fungi</taxon>
        <taxon>Dikarya</taxon>
        <taxon>Ascomycota</taxon>
        <taxon>Pezizomycotina</taxon>
        <taxon>Eurotiomycetes</taxon>
        <taxon>Eurotiomycetidae</taxon>
        <taxon>Eurotiales</taxon>
        <taxon>Aspergillaceae</taxon>
        <taxon>Aspergillus</taxon>
        <taxon>Aspergillus subgen. Fumigati</taxon>
    </lineage>
</organism>
<dbReference type="GO" id="GO:0004674">
    <property type="term" value="F:protein serine/threonine kinase activity"/>
    <property type="evidence" value="ECO:0007669"/>
    <property type="project" value="TreeGrafter"/>
</dbReference>
<keyword evidence="5" id="KW-1185">Reference proteome</keyword>
<dbReference type="Pfam" id="PF00069">
    <property type="entry name" value="Pkinase"/>
    <property type="match status" value="1"/>
</dbReference>
<evidence type="ECO:0000313" key="5">
    <source>
        <dbReference type="Proteomes" id="UP001043456"/>
    </source>
</evidence>
<dbReference type="InterPro" id="IPR008271">
    <property type="entry name" value="Ser/Thr_kinase_AS"/>
</dbReference>
<dbReference type="PROSITE" id="PS00108">
    <property type="entry name" value="PROTEIN_KINASE_ST"/>
    <property type="match status" value="1"/>
</dbReference>
<dbReference type="EMBL" id="BHVY01000007">
    <property type="protein sequence ID" value="GIJ90971.1"/>
    <property type="molecule type" value="Genomic_DNA"/>
</dbReference>
<dbReference type="AlphaFoldDB" id="A0A9P3EWM0"/>
<feature type="region of interest" description="Disordered" evidence="1">
    <location>
        <begin position="379"/>
        <end position="406"/>
    </location>
</feature>
<dbReference type="PANTHER" id="PTHR24359:SF1">
    <property type="entry name" value="INHIBITOR OF NUCLEAR FACTOR KAPPA-B KINASE EPSILON SUBUNIT HOMOLOG 1-RELATED"/>
    <property type="match status" value="1"/>
</dbReference>
<dbReference type="PROSITE" id="PS50011">
    <property type="entry name" value="PROTEIN_KINASE_DOM"/>
    <property type="match status" value="1"/>
</dbReference>
<evidence type="ECO:0000256" key="2">
    <source>
        <dbReference type="SAM" id="Phobius"/>
    </source>
</evidence>
<name>A0A9P3EWM0_9EURO</name>
<comment type="caution">
    <text evidence="4">The sequence shown here is derived from an EMBL/GenBank/DDBJ whole genome shotgun (WGS) entry which is preliminary data.</text>
</comment>
<dbReference type="SUPFAM" id="SSF50969">
    <property type="entry name" value="YVTN repeat-like/Quinoprotein amine dehydrogenase"/>
    <property type="match status" value="1"/>
</dbReference>
<dbReference type="GO" id="GO:0005524">
    <property type="term" value="F:ATP binding"/>
    <property type="evidence" value="ECO:0007669"/>
    <property type="project" value="InterPro"/>
</dbReference>
<gene>
    <name evidence="4" type="ORF">Asppvi_009936</name>
</gene>
<feature type="compositionally biased region" description="Low complexity" evidence="1">
    <location>
        <begin position="547"/>
        <end position="565"/>
    </location>
</feature>
<feature type="region of interest" description="Disordered" evidence="1">
    <location>
        <begin position="524"/>
        <end position="581"/>
    </location>
</feature>
<keyword evidence="2" id="KW-1133">Transmembrane helix</keyword>
<proteinExistence type="predicted"/>
<evidence type="ECO:0000259" key="3">
    <source>
        <dbReference type="PROSITE" id="PS50011"/>
    </source>
</evidence>
<feature type="domain" description="Protein kinase" evidence="3">
    <location>
        <begin position="160"/>
        <end position="517"/>
    </location>
</feature>
<evidence type="ECO:0000256" key="1">
    <source>
        <dbReference type="SAM" id="MobiDB-lite"/>
    </source>
</evidence>
<accession>A0A9P3EWM0</accession>
<dbReference type="OrthoDB" id="5986190at2759"/>
<dbReference type="SUPFAM" id="SSF56112">
    <property type="entry name" value="Protein kinase-like (PK-like)"/>
    <property type="match status" value="1"/>
</dbReference>